<dbReference type="InterPro" id="IPR051680">
    <property type="entry name" value="ATP-dep_Glu-Cys_Ligase-2"/>
</dbReference>
<dbReference type="RefSeq" id="WP_379487128.1">
    <property type="nucleotide sequence ID" value="NZ_JBHLWK010000010.1"/>
</dbReference>
<dbReference type="Gene3D" id="3.30.1490.270">
    <property type="match status" value="1"/>
</dbReference>
<keyword evidence="3" id="KW-1185">Reference proteome</keyword>
<dbReference type="PIRSF" id="PIRSF005522">
    <property type="entry name" value="UCP005522"/>
    <property type="match status" value="1"/>
</dbReference>
<evidence type="ECO:0000259" key="1">
    <source>
        <dbReference type="Pfam" id="PF14403"/>
    </source>
</evidence>
<name>A0ABV6CUH9_9SPHN</name>
<dbReference type="Proteomes" id="UP001589798">
    <property type="component" value="Unassembled WGS sequence"/>
</dbReference>
<evidence type="ECO:0000313" key="2">
    <source>
        <dbReference type="EMBL" id="MFC0204378.1"/>
    </source>
</evidence>
<dbReference type="InterPro" id="IPR025841">
    <property type="entry name" value="CP_ATPgrasp_2"/>
</dbReference>
<accession>A0ABV6CUH9</accession>
<comment type="caution">
    <text evidence="2">The sequence shown here is derived from an EMBL/GenBank/DDBJ whole genome shotgun (WGS) entry which is preliminary data.</text>
</comment>
<dbReference type="PANTHER" id="PTHR34595">
    <property type="entry name" value="BLR5612 PROTEIN"/>
    <property type="match status" value="1"/>
</dbReference>
<dbReference type="SUPFAM" id="SSF56059">
    <property type="entry name" value="Glutathione synthetase ATP-binding domain-like"/>
    <property type="match status" value="1"/>
</dbReference>
<dbReference type="PANTHER" id="PTHR34595:SF7">
    <property type="entry name" value="SLL1039 PROTEIN"/>
    <property type="match status" value="1"/>
</dbReference>
<dbReference type="InterPro" id="IPR016450">
    <property type="entry name" value="UCP005522"/>
</dbReference>
<feature type="domain" description="Circularly permuted ATP-grasp type 2" evidence="1">
    <location>
        <begin position="75"/>
        <end position="457"/>
    </location>
</feature>
<dbReference type="EMBL" id="JBHLWK010000010">
    <property type="protein sequence ID" value="MFC0204378.1"/>
    <property type="molecule type" value="Genomic_DNA"/>
</dbReference>
<dbReference type="Gene3D" id="3.40.50.11290">
    <property type="match status" value="1"/>
</dbReference>
<proteinExistence type="predicted"/>
<evidence type="ECO:0000313" key="3">
    <source>
        <dbReference type="Proteomes" id="UP001589798"/>
    </source>
</evidence>
<sequence length="481" mass="53343">MSAAGGTNFDEMLNADGSVRPAYADFRDWFDSQDTDWLRRQDAEAERFFRRIGITFNVYGDDAAEERLIPFDMIPRIITAREWRILTRGIEQRVRALNAFLQDLYHRQEIIRSGRLPIEALRNNEAFLSQMIGFTPPGGVYTHIVGIDLVRTGPDEFMVLEDNARTPSGVSYMLENRETMMAMFPELFTKIPVRPVSDYPRRLARSLRACAPPAYDGGKSGRRPVVAVLTPGIYNSAYFEHAFLADQMGAELVEGSDLRVVDGRVCMRTTTGYKAIDVIYRRVDDEYLDPLSFNPDSVLGVAGIFDVYRAGGITIANAPGTGIADDKAIYSYMPEIVEFYTGEKPILRNVPTWRCSEADSLGYVLDNLADLVVKEVHGSGGYGMLIGPTSSKKEIAEFEAKLRARPGNYIAQPTLSLSTVPIFTKEGLAPRHVDLRPFVLVSPDGIDITPGGLTRVALKKGSLVVNSSQGGGTKDSWVLDE</sequence>
<protein>
    <submittedName>
        <fullName evidence="2">Circularly permuted type 2 ATP-grasp protein</fullName>
    </submittedName>
</protein>
<reference evidence="2 3" key="1">
    <citation type="submission" date="2024-09" db="EMBL/GenBank/DDBJ databases">
        <authorList>
            <person name="Sun Q."/>
            <person name="Mori K."/>
        </authorList>
    </citation>
    <scope>NUCLEOTIDE SEQUENCE [LARGE SCALE GENOMIC DNA]</scope>
    <source>
        <strain evidence="2 3">CCM 7706</strain>
    </source>
</reference>
<dbReference type="Pfam" id="PF14403">
    <property type="entry name" value="CP_ATPgrasp_2"/>
    <property type="match status" value="1"/>
</dbReference>
<gene>
    <name evidence="2" type="ORF">ACFFJC_08840</name>
</gene>
<organism evidence="2 3">
    <name type="scientific">Novosphingobium soli</name>
    <dbReference type="NCBI Taxonomy" id="574956"/>
    <lineage>
        <taxon>Bacteria</taxon>
        <taxon>Pseudomonadati</taxon>
        <taxon>Pseudomonadota</taxon>
        <taxon>Alphaproteobacteria</taxon>
        <taxon>Sphingomonadales</taxon>
        <taxon>Sphingomonadaceae</taxon>
        <taxon>Novosphingobium</taxon>
    </lineage>
</organism>